<protein>
    <submittedName>
        <fullName evidence="1">Uncharacterized protein</fullName>
    </submittedName>
</protein>
<dbReference type="EMBL" id="WIXP02000014">
    <property type="protein sequence ID" value="KAF6199645.1"/>
    <property type="molecule type" value="Genomic_DNA"/>
</dbReference>
<sequence>MKVLILLSLLCLGYVSGEDQPSLQEESIAPYICNAEEVLANSTELGKITLDLIKGTFSVVYDSMYPENHRGCPFGSLRCILWNLNEVVSVMRDVKDKISFFKDNVSDISNGINFYFTNCFTK</sequence>
<keyword evidence="2" id="KW-1185">Reference proteome</keyword>
<accession>A0A6A4JC64</accession>
<evidence type="ECO:0000313" key="1">
    <source>
        <dbReference type="EMBL" id="KAF6199645.1"/>
    </source>
</evidence>
<proteinExistence type="predicted"/>
<dbReference type="AlphaFoldDB" id="A0A6A4JC64"/>
<dbReference type="Proteomes" id="UP000466442">
    <property type="component" value="Unassembled WGS sequence"/>
</dbReference>
<reference evidence="1" key="1">
    <citation type="journal article" date="2021" name="Mol. Ecol. Resour.">
        <title>Apolygus lucorum genome provides insights into omnivorousness and mesophyll feeding.</title>
        <authorList>
            <person name="Liu Y."/>
            <person name="Liu H."/>
            <person name="Wang H."/>
            <person name="Huang T."/>
            <person name="Liu B."/>
            <person name="Yang B."/>
            <person name="Yin L."/>
            <person name="Li B."/>
            <person name="Zhang Y."/>
            <person name="Zhang S."/>
            <person name="Jiang F."/>
            <person name="Zhang X."/>
            <person name="Ren Y."/>
            <person name="Wang B."/>
            <person name="Wang S."/>
            <person name="Lu Y."/>
            <person name="Wu K."/>
            <person name="Fan W."/>
            <person name="Wang G."/>
        </authorList>
    </citation>
    <scope>NUCLEOTIDE SEQUENCE</scope>
    <source>
        <strain evidence="1">12Hb</strain>
    </source>
</reference>
<comment type="caution">
    <text evidence="1">The sequence shown here is derived from an EMBL/GenBank/DDBJ whole genome shotgun (WGS) entry which is preliminary data.</text>
</comment>
<evidence type="ECO:0000313" key="2">
    <source>
        <dbReference type="Proteomes" id="UP000466442"/>
    </source>
</evidence>
<gene>
    <name evidence="1" type="ORF">GE061_005943</name>
</gene>
<name>A0A6A4JC64_APOLU</name>
<organism evidence="1 2">
    <name type="scientific">Apolygus lucorum</name>
    <name type="common">Small green plant bug</name>
    <name type="synonym">Lygocoris lucorum</name>
    <dbReference type="NCBI Taxonomy" id="248454"/>
    <lineage>
        <taxon>Eukaryota</taxon>
        <taxon>Metazoa</taxon>
        <taxon>Ecdysozoa</taxon>
        <taxon>Arthropoda</taxon>
        <taxon>Hexapoda</taxon>
        <taxon>Insecta</taxon>
        <taxon>Pterygota</taxon>
        <taxon>Neoptera</taxon>
        <taxon>Paraneoptera</taxon>
        <taxon>Hemiptera</taxon>
        <taxon>Heteroptera</taxon>
        <taxon>Panheteroptera</taxon>
        <taxon>Cimicomorpha</taxon>
        <taxon>Miridae</taxon>
        <taxon>Mirini</taxon>
        <taxon>Apolygus</taxon>
    </lineage>
</organism>